<dbReference type="AlphaFoldDB" id="Q1IJF2"/>
<keyword evidence="2" id="KW-1185">Reference proteome</keyword>
<reference evidence="1 2" key="1">
    <citation type="journal article" date="2009" name="Appl. Environ. Microbiol.">
        <title>Three genomes from the phylum Acidobacteria provide insight into the lifestyles of these microorganisms in soils.</title>
        <authorList>
            <person name="Ward N.L."/>
            <person name="Challacombe J.F."/>
            <person name="Janssen P.H."/>
            <person name="Henrissat B."/>
            <person name="Coutinho P.M."/>
            <person name="Wu M."/>
            <person name="Xie G."/>
            <person name="Haft D.H."/>
            <person name="Sait M."/>
            <person name="Badger J."/>
            <person name="Barabote R.D."/>
            <person name="Bradley B."/>
            <person name="Brettin T.S."/>
            <person name="Brinkac L.M."/>
            <person name="Bruce D."/>
            <person name="Creasy T."/>
            <person name="Daugherty S.C."/>
            <person name="Davidsen T.M."/>
            <person name="DeBoy R.T."/>
            <person name="Detter J.C."/>
            <person name="Dodson R.J."/>
            <person name="Durkin A.S."/>
            <person name="Ganapathy A."/>
            <person name="Gwinn-Giglio M."/>
            <person name="Han C.S."/>
            <person name="Khouri H."/>
            <person name="Kiss H."/>
            <person name="Kothari S.P."/>
            <person name="Madupu R."/>
            <person name="Nelson K.E."/>
            <person name="Nelson W.C."/>
            <person name="Paulsen I."/>
            <person name="Penn K."/>
            <person name="Ren Q."/>
            <person name="Rosovitz M.J."/>
            <person name="Selengut J.D."/>
            <person name="Shrivastava S."/>
            <person name="Sullivan S.A."/>
            <person name="Tapia R."/>
            <person name="Thompson L.S."/>
            <person name="Watkins K.L."/>
            <person name="Yang Q."/>
            <person name="Yu C."/>
            <person name="Zafar N."/>
            <person name="Zhou L."/>
            <person name="Kuske C.R."/>
        </authorList>
    </citation>
    <scope>NUCLEOTIDE SEQUENCE [LARGE SCALE GENOMIC DNA]</scope>
    <source>
        <strain evidence="1 2">Ellin345</strain>
    </source>
</reference>
<proteinExistence type="predicted"/>
<protein>
    <submittedName>
        <fullName evidence="1">Uncharacterized protein</fullName>
    </submittedName>
</protein>
<dbReference type="Proteomes" id="UP000002432">
    <property type="component" value="Chromosome"/>
</dbReference>
<dbReference type="EnsemblBacteria" id="ABF42998">
    <property type="protein sequence ID" value="ABF42998"/>
    <property type="gene ID" value="Acid345_3998"/>
</dbReference>
<evidence type="ECO:0000313" key="2">
    <source>
        <dbReference type="Proteomes" id="UP000002432"/>
    </source>
</evidence>
<name>Q1IJF2_KORVE</name>
<dbReference type="EMBL" id="CP000360">
    <property type="protein sequence ID" value="ABF42998.1"/>
    <property type="molecule type" value="Genomic_DNA"/>
</dbReference>
<sequence>MAFGSVCLCLDCESALTGCGIKHFGAAAPGCDDICVVAVKSVGIPQGFDADQLFQQIRRRNSAAGVRRSGAERRRSQRKKGHVPLFSAGNYMTVNVN</sequence>
<accession>Q1IJF2</accession>
<dbReference type="KEGG" id="aba:Acid345_3998"/>
<dbReference type="HOGENOM" id="CLU_2343067_0_0_0"/>
<evidence type="ECO:0000313" key="1">
    <source>
        <dbReference type="EMBL" id="ABF42998.1"/>
    </source>
</evidence>
<gene>
    <name evidence="1" type="ordered locus">Acid345_3998</name>
</gene>
<organism evidence="1 2">
    <name type="scientific">Koribacter versatilis (strain Ellin345)</name>
    <dbReference type="NCBI Taxonomy" id="204669"/>
    <lineage>
        <taxon>Bacteria</taxon>
        <taxon>Pseudomonadati</taxon>
        <taxon>Acidobacteriota</taxon>
        <taxon>Terriglobia</taxon>
        <taxon>Terriglobales</taxon>
        <taxon>Candidatus Korobacteraceae</taxon>
        <taxon>Candidatus Korobacter</taxon>
    </lineage>
</organism>